<dbReference type="PANTHER" id="PTHR35716">
    <property type="entry name" value="OS05G0574700 PROTEIN-RELATED"/>
    <property type="match status" value="1"/>
</dbReference>
<dbReference type="SUPFAM" id="SSF54292">
    <property type="entry name" value="2Fe-2S ferredoxin-like"/>
    <property type="match status" value="1"/>
</dbReference>
<feature type="region of interest" description="Disordered" evidence="1">
    <location>
        <begin position="287"/>
        <end position="307"/>
    </location>
</feature>
<feature type="region of interest" description="Disordered" evidence="1">
    <location>
        <begin position="1"/>
        <end position="48"/>
    </location>
</feature>
<feature type="compositionally biased region" description="Low complexity" evidence="1">
    <location>
        <begin position="11"/>
        <end position="28"/>
    </location>
</feature>
<dbReference type="Pfam" id="PF00111">
    <property type="entry name" value="Fer2"/>
    <property type="match status" value="1"/>
</dbReference>
<dbReference type="CDD" id="cd00207">
    <property type="entry name" value="fer2"/>
    <property type="match status" value="1"/>
</dbReference>
<dbReference type="InterPro" id="IPR036010">
    <property type="entry name" value="2Fe-2S_ferredoxin-like_sf"/>
</dbReference>
<dbReference type="STRING" id="996166.SAMN05192554_10953"/>
<protein>
    <submittedName>
        <fullName evidence="3">Ferredoxin</fullName>
    </submittedName>
</protein>
<keyword evidence="4" id="KW-1185">Reference proteome</keyword>
<evidence type="ECO:0000259" key="2">
    <source>
        <dbReference type="PROSITE" id="PS51085"/>
    </source>
</evidence>
<sequence length="325" mass="34229">MTGPAADSDETTGPGEATSEAEAATGQGRSDDDSRDARVGPSPDIGPADAVRAQLDALAATDVDVAAARADGAIPDSVRTLFDFSAPRFRTAHGSLDGFATALLGPIYDRLLGADAVERGPTERDDETFTQAVLARHPDGDRTYEFTVARQSVGKYGGCWMTTAVDLVYDGRSPTFRRTPTVRFEGREVACEVGDQLRSVLLAAEGHSPHNDVTQVANCGGNGLCGTCAVAVDGEVSEPESRERRRLTLPPHDEANGLRLACQTRVEGDVTVEKHEGLWGQHVEEVAADDGGDATDDEPPEPVPVTDAEYAGTYDYAALAGGDGR</sequence>
<dbReference type="Proteomes" id="UP000199370">
    <property type="component" value="Unassembled WGS sequence"/>
</dbReference>
<dbReference type="GO" id="GO:0051536">
    <property type="term" value="F:iron-sulfur cluster binding"/>
    <property type="evidence" value="ECO:0007669"/>
    <property type="project" value="InterPro"/>
</dbReference>
<dbReference type="InterPro" id="IPR001041">
    <property type="entry name" value="2Fe-2S_ferredoxin-type"/>
</dbReference>
<accession>A0A1G9WZ94</accession>
<organism evidence="3 4">
    <name type="scientific">Haloarchaeobius iranensis</name>
    <dbReference type="NCBI Taxonomy" id="996166"/>
    <lineage>
        <taxon>Archaea</taxon>
        <taxon>Methanobacteriati</taxon>
        <taxon>Methanobacteriota</taxon>
        <taxon>Stenosarchaea group</taxon>
        <taxon>Halobacteria</taxon>
        <taxon>Halobacteriales</taxon>
        <taxon>Halorubellaceae</taxon>
        <taxon>Haloarchaeobius</taxon>
    </lineage>
</organism>
<dbReference type="EMBL" id="FNIA01000009">
    <property type="protein sequence ID" value="SDM89571.1"/>
    <property type="molecule type" value="Genomic_DNA"/>
</dbReference>
<gene>
    <name evidence="3" type="ORF">SAMN05192554_10953</name>
</gene>
<dbReference type="RefSeq" id="WP_245707707.1">
    <property type="nucleotide sequence ID" value="NZ_FNIA01000009.1"/>
</dbReference>
<dbReference type="InterPro" id="IPR012675">
    <property type="entry name" value="Beta-grasp_dom_sf"/>
</dbReference>
<evidence type="ECO:0000313" key="4">
    <source>
        <dbReference type="Proteomes" id="UP000199370"/>
    </source>
</evidence>
<evidence type="ECO:0000313" key="3">
    <source>
        <dbReference type="EMBL" id="SDM89571.1"/>
    </source>
</evidence>
<proteinExistence type="predicted"/>
<reference evidence="3 4" key="1">
    <citation type="submission" date="2016-10" db="EMBL/GenBank/DDBJ databases">
        <authorList>
            <person name="de Groot N.N."/>
        </authorList>
    </citation>
    <scope>NUCLEOTIDE SEQUENCE [LARGE SCALE GENOMIC DNA]</scope>
    <source>
        <strain evidence="4">EB21,IBRC-M 10013,KCTC 4048</strain>
    </source>
</reference>
<dbReference type="PROSITE" id="PS51085">
    <property type="entry name" value="2FE2S_FER_2"/>
    <property type="match status" value="1"/>
</dbReference>
<feature type="domain" description="2Fe-2S ferredoxin-type" evidence="2">
    <location>
        <begin position="180"/>
        <end position="278"/>
    </location>
</feature>
<evidence type="ECO:0000256" key="1">
    <source>
        <dbReference type="SAM" id="MobiDB-lite"/>
    </source>
</evidence>
<dbReference type="AlphaFoldDB" id="A0A1G9WZ94"/>
<dbReference type="Gene3D" id="3.10.20.30">
    <property type="match status" value="1"/>
</dbReference>
<name>A0A1G9WZ94_9EURY</name>
<feature type="compositionally biased region" description="Basic and acidic residues" evidence="1">
    <location>
        <begin position="29"/>
        <end position="38"/>
    </location>
</feature>
<feature type="compositionally biased region" description="Acidic residues" evidence="1">
    <location>
        <begin position="287"/>
        <end position="300"/>
    </location>
</feature>